<dbReference type="EMBL" id="JBHUFB010000019">
    <property type="protein sequence ID" value="MFD1814500.1"/>
    <property type="molecule type" value="Genomic_DNA"/>
</dbReference>
<dbReference type="PROSITE" id="PS51071">
    <property type="entry name" value="HTH_RPIR"/>
    <property type="match status" value="1"/>
</dbReference>
<dbReference type="Pfam" id="PF01418">
    <property type="entry name" value="HTH_6"/>
    <property type="match status" value="1"/>
</dbReference>
<comment type="caution">
    <text evidence="6">The sequence shown here is derived from an EMBL/GenBank/DDBJ whole genome shotgun (WGS) entry which is preliminary data.</text>
</comment>
<keyword evidence="7" id="KW-1185">Reference proteome</keyword>
<dbReference type="InterPro" id="IPR000281">
    <property type="entry name" value="HTH_RpiR"/>
</dbReference>
<dbReference type="Gene3D" id="1.10.10.10">
    <property type="entry name" value="Winged helix-like DNA-binding domain superfamily/Winged helix DNA-binding domain"/>
    <property type="match status" value="1"/>
</dbReference>
<dbReference type="Proteomes" id="UP001597286">
    <property type="component" value="Unassembled WGS sequence"/>
</dbReference>
<dbReference type="InterPro" id="IPR009057">
    <property type="entry name" value="Homeodomain-like_sf"/>
</dbReference>
<feature type="domain" description="HTH rpiR-type" evidence="4">
    <location>
        <begin position="13"/>
        <end position="89"/>
    </location>
</feature>
<dbReference type="InterPro" id="IPR036388">
    <property type="entry name" value="WH-like_DNA-bd_sf"/>
</dbReference>
<evidence type="ECO:0000259" key="5">
    <source>
        <dbReference type="PROSITE" id="PS51464"/>
    </source>
</evidence>
<dbReference type="CDD" id="cd05013">
    <property type="entry name" value="SIS_RpiR"/>
    <property type="match status" value="1"/>
</dbReference>
<dbReference type="PANTHER" id="PTHR30514:SF1">
    <property type="entry name" value="HTH-TYPE TRANSCRIPTIONAL REGULATOR HEXR-RELATED"/>
    <property type="match status" value="1"/>
</dbReference>
<gene>
    <name evidence="6" type="ORF">ACFSJG_19980</name>
</gene>
<dbReference type="SUPFAM" id="SSF53697">
    <property type="entry name" value="SIS domain"/>
    <property type="match status" value="1"/>
</dbReference>
<dbReference type="InterPro" id="IPR046348">
    <property type="entry name" value="SIS_dom_sf"/>
</dbReference>
<keyword evidence="1" id="KW-0805">Transcription regulation</keyword>
<dbReference type="RefSeq" id="WP_378486983.1">
    <property type="nucleotide sequence ID" value="NZ_JBHUFB010000019.1"/>
</dbReference>
<dbReference type="InterPro" id="IPR047640">
    <property type="entry name" value="RpiR-like"/>
</dbReference>
<evidence type="ECO:0000256" key="1">
    <source>
        <dbReference type="ARBA" id="ARBA00023015"/>
    </source>
</evidence>
<accession>A0ABW4PAT3</accession>
<sequence>MPVQPQQSDPPVGSTLAVIRAHVTSLAPSERRVAEVCLGRPGEVAWWSAADLAEQASTSSATVVRACQNLGFTGFQHLRMLLLRDLGAANSGESGAANPTETPMGLMRTVFDEVARDLGTGLSPLDEDALDAAVTALARADRVLIVGNGGASAPCASALAFRFVLNGRPAEAPVDVVVQQLSASHLTESDVCLVISDSGMNSYTLAPADAARNAGATVIGVTGHARSDLVARADIALVVGGAGPWSAHGVSSTVVVLSFLIGLQVAVCNVRDGSAAAAERSLKQVVGLLNPGG</sequence>
<dbReference type="SUPFAM" id="SSF46689">
    <property type="entry name" value="Homeodomain-like"/>
    <property type="match status" value="1"/>
</dbReference>
<dbReference type="InterPro" id="IPR035472">
    <property type="entry name" value="RpiR-like_SIS"/>
</dbReference>
<keyword evidence="3" id="KW-0804">Transcription</keyword>
<evidence type="ECO:0000313" key="7">
    <source>
        <dbReference type="Proteomes" id="UP001597286"/>
    </source>
</evidence>
<evidence type="ECO:0000313" key="6">
    <source>
        <dbReference type="EMBL" id="MFD1814500.1"/>
    </source>
</evidence>
<keyword evidence="2" id="KW-0238">DNA-binding</keyword>
<evidence type="ECO:0000256" key="3">
    <source>
        <dbReference type="ARBA" id="ARBA00023163"/>
    </source>
</evidence>
<organism evidence="6 7">
    <name type="scientific">Rhodococcus gannanensis</name>
    <dbReference type="NCBI Taxonomy" id="1960308"/>
    <lineage>
        <taxon>Bacteria</taxon>
        <taxon>Bacillati</taxon>
        <taxon>Actinomycetota</taxon>
        <taxon>Actinomycetes</taxon>
        <taxon>Mycobacteriales</taxon>
        <taxon>Nocardiaceae</taxon>
        <taxon>Rhodococcus</taxon>
    </lineage>
</organism>
<proteinExistence type="predicted"/>
<dbReference type="InterPro" id="IPR001347">
    <property type="entry name" value="SIS_dom"/>
</dbReference>
<dbReference type="PANTHER" id="PTHR30514">
    <property type="entry name" value="GLUCOKINASE"/>
    <property type="match status" value="1"/>
</dbReference>
<reference evidence="7" key="1">
    <citation type="journal article" date="2019" name="Int. J. Syst. Evol. Microbiol.">
        <title>The Global Catalogue of Microorganisms (GCM) 10K type strain sequencing project: providing services to taxonomists for standard genome sequencing and annotation.</title>
        <authorList>
            <consortium name="The Broad Institute Genomics Platform"/>
            <consortium name="The Broad Institute Genome Sequencing Center for Infectious Disease"/>
            <person name="Wu L."/>
            <person name="Ma J."/>
        </authorList>
    </citation>
    <scope>NUCLEOTIDE SEQUENCE [LARGE SCALE GENOMIC DNA]</scope>
    <source>
        <strain evidence="7">DT72</strain>
    </source>
</reference>
<dbReference type="Pfam" id="PF01380">
    <property type="entry name" value="SIS"/>
    <property type="match status" value="1"/>
</dbReference>
<protein>
    <submittedName>
        <fullName evidence="6">MurR/RpiR family transcriptional regulator</fullName>
    </submittedName>
</protein>
<name>A0ABW4PAT3_9NOCA</name>
<feature type="domain" description="SIS" evidence="5">
    <location>
        <begin position="133"/>
        <end position="284"/>
    </location>
</feature>
<evidence type="ECO:0000256" key="2">
    <source>
        <dbReference type="ARBA" id="ARBA00023125"/>
    </source>
</evidence>
<dbReference type="PROSITE" id="PS51464">
    <property type="entry name" value="SIS"/>
    <property type="match status" value="1"/>
</dbReference>
<evidence type="ECO:0000259" key="4">
    <source>
        <dbReference type="PROSITE" id="PS51071"/>
    </source>
</evidence>
<dbReference type="Gene3D" id="3.40.50.10490">
    <property type="entry name" value="Glucose-6-phosphate isomerase like protein, domain 1"/>
    <property type="match status" value="1"/>
</dbReference>